<comment type="caution">
    <text evidence="2">The sequence shown here is derived from an EMBL/GenBank/DDBJ whole genome shotgun (WGS) entry which is preliminary data.</text>
</comment>
<organism evidence="2 3">
    <name type="scientific">Nocardia panacis</name>
    <dbReference type="NCBI Taxonomy" id="2340916"/>
    <lineage>
        <taxon>Bacteria</taxon>
        <taxon>Bacillati</taxon>
        <taxon>Actinomycetota</taxon>
        <taxon>Actinomycetes</taxon>
        <taxon>Mycobacteriales</taxon>
        <taxon>Nocardiaceae</taxon>
        <taxon>Nocardia</taxon>
    </lineage>
</organism>
<dbReference type="AlphaFoldDB" id="A0A3A4KRR1"/>
<feature type="transmembrane region" description="Helical" evidence="1">
    <location>
        <begin position="21"/>
        <end position="43"/>
    </location>
</feature>
<keyword evidence="3" id="KW-1185">Reference proteome</keyword>
<dbReference type="OrthoDB" id="4425882at2"/>
<protein>
    <submittedName>
        <fullName evidence="2">DUF4307 domain-containing protein</fullName>
    </submittedName>
</protein>
<dbReference type="EMBL" id="QZFU01000017">
    <property type="protein sequence ID" value="RJO75838.1"/>
    <property type="molecule type" value="Genomic_DNA"/>
</dbReference>
<evidence type="ECO:0000313" key="3">
    <source>
        <dbReference type="Proteomes" id="UP000266677"/>
    </source>
</evidence>
<keyword evidence="1" id="KW-1133">Transmembrane helix</keyword>
<accession>A0A3A4KRR1</accession>
<keyword evidence="1" id="KW-0472">Membrane</keyword>
<proteinExistence type="predicted"/>
<gene>
    <name evidence="2" type="ORF">D5S18_13775</name>
</gene>
<evidence type="ECO:0000256" key="1">
    <source>
        <dbReference type="SAM" id="Phobius"/>
    </source>
</evidence>
<dbReference type="RefSeq" id="WP_120040910.1">
    <property type="nucleotide sequence ID" value="NZ_QZFU01000017.1"/>
</dbReference>
<name>A0A3A4KRR1_9NOCA</name>
<reference evidence="2 3" key="1">
    <citation type="submission" date="2018-09" db="EMBL/GenBank/DDBJ databases">
        <title>YIM PH21274 draft genome.</title>
        <authorList>
            <person name="Miao C."/>
        </authorList>
    </citation>
    <scope>NUCLEOTIDE SEQUENCE [LARGE SCALE GENOMIC DNA]</scope>
    <source>
        <strain evidence="2 3">YIM PH 21724</strain>
    </source>
</reference>
<dbReference type="Proteomes" id="UP000266677">
    <property type="component" value="Unassembled WGS sequence"/>
</dbReference>
<dbReference type="Pfam" id="PF14155">
    <property type="entry name" value="DUF4307"/>
    <property type="match status" value="1"/>
</dbReference>
<dbReference type="InterPro" id="IPR025443">
    <property type="entry name" value="DUF4307"/>
</dbReference>
<evidence type="ECO:0000313" key="2">
    <source>
        <dbReference type="EMBL" id="RJO75838.1"/>
    </source>
</evidence>
<keyword evidence="1" id="KW-0812">Transmembrane</keyword>
<sequence>MSESADLRADRYGARPPRRRRWIPLALGAVVILAGLGVAFVGFRSYGPSDIDSESLGYTVDDDSTTSIRMKVTRKDPHRPVVCIVRAMTRDGSEVGRREVLIEPSDSGTVEVNTIIKSSARPAAGHVYGCSDQVPDYLRAG</sequence>